<feature type="non-terminal residue" evidence="3">
    <location>
        <position position="536"/>
    </location>
</feature>
<keyword evidence="4" id="KW-1185">Reference proteome</keyword>
<evidence type="ECO:0000256" key="1">
    <source>
        <dbReference type="SAM" id="MobiDB-lite"/>
    </source>
</evidence>
<sequence length="536" mass="59543">MAIETVTIINNSGKIITNGKHIFGLFKEAKASYDEKKAAVKAERAVRRSNTFDVANTPQYYDEVEYVTGHGRRASFDDTTSHASSRRSHRSRHSRTTTAKNGPQAKSRPPLTVSNLRTMSEFSSSAPSRALRRTLTRVPSVRQYDERIATEMAVQRPPNMYAQCATSDPSLPKKKEKEIDMNLAYGEIPPDLESRVDLDPAYKAAEKERSAHTLMEQIEALLTEAHCIHHTANHMITHLQSNPEAAAAVALALAELSTLLGKMSPAFLGSVKAGSPAVFALLASPQFLIAAGVMTGVTVVMFGGWKIIKRIKEVQDMREARIALPAASIPMAIEEAQQRNYVQSEYRSEYRSDFDEALVLEEEEDEFEFEEELSSIETWRRGIAPFGEDESADMELISPEADRAIRSQYGGDDARTERSVRTHRSSKTAKSSKTVKPHKSSSNEAGSQRSYSTSRTATTHSVTPSESGTVRTSKTGMTSRSKRTLAIEDGSRDREKAAEFAEVVTRVKPPVKPKKDSMLKKLFQKKKEREEVLQVA</sequence>
<evidence type="ECO:0000256" key="2">
    <source>
        <dbReference type="SAM" id="Phobius"/>
    </source>
</evidence>
<keyword evidence="2" id="KW-0472">Membrane</keyword>
<keyword evidence="2" id="KW-1133">Transmembrane helix</keyword>
<dbReference type="AlphaFoldDB" id="A0A1Y2DRC5"/>
<feature type="transmembrane region" description="Helical" evidence="2">
    <location>
        <begin position="287"/>
        <end position="308"/>
    </location>
</feature>
<proteinExistence type="predicted"/>
<feature type="region of interest" description="Disordered" evidence="1">
    <location>
        <begin position="402"/>
        <end position="495"/>
    </location>
</feature>
<feature type="compositionally biased region" description="Polar residues" evidence="1">
    <location>
        <begin position="440"/>
        <end position="479"/>
    </location>
</feature>
<accession>A0A1Y2DRC5</accession>
<comment type="caution">
    <text evidence="3">The sequence shown here is derived from an EMBL/GenBank/DDBJ whole genome shotgun (WGS) entry which is preliminary data.</text>
</comment>
<dbReference type="GeneID" id="63770878"/>
<dbReference type="STRING" id="1141098.A0A1Y2DRC5"/>
<evidence type="ECO:0000313" key="3">
    <source>
        <dbReference type="EMBL" id="ORY61739.1"/>
    </source>
</evidence>
<reference evidence="3 4" key="1">
    <citation type="submission" date="2016-07" db="EMBL/GenBank/DDBJ databases">
        <title>Pervasive Adenine N6-methylation of Active Genes in Fungi.</title>
        <authorList>
            <consortium name="DOE Joint Genome Institute"/>
            <person name="Mondo S.J."/>
            <person name="Dannebaum R.O."/>
            <person name="Kuo R.C."/>
            <person name="Labutti K."/>
            <person name="Haridas S."/>
            <person name="Kuo A."/>
            <person name="Salamov A."/>
            <person name="Ahrendt S.R."/>
            <person name="Lipzen A."/>
            <person name="Sullivan W."/>
            <person name="Andreopoulos W.B."/>
            <person name="Clum A."/>
            <person name="Lindquist E."/>
            <person name="Daum C."/>
            <person name="Ramamoorthy G.K."/>
            <person name="Gryganskyi A."/>
            <person name="Culley D."/>
            <person name="Magnuson J.K."/>
            <person name="James T.Y."/>
            <person name="O'Malley M.A."/>
            <person name="Stajich J.E."/>
            <person name="Spatafora J.W."/>
            <person name="Visel A."/>
            <person name="Grigoriev I.V."/>
        </authorList>
    </citation>
    <scope>NUCLEOTIDE SEQUENCE [LARGE SCALE GENOMIC DNA]</scope>
    <source>
        <strain evidence="3 4">CBS 129021</strain>
    </source>
</reference>
<feature type="region of interest" description="Disordered" evidence="1">
    <location>
        <begin position="72"/>
        <end position="111"/>
    </location>
</feature>
<name>A0A1Y2DRC5_9PEZI</name>
<organism evidence="3 4">
    <name type="scientific">Pseudomassariella vexata</name>
    <dbReference type="NCBI Taxonomy" id="1141098"/>
    <lineage>
        <taxon>Eukaryota</taxon>
        <taxon>Fungi</taxon>
        <taxon>Dikarya</taxon>
        <taxon>Ascomycota</taxon>
        <taxon>Pezizomycotina</taxon>
        <taxon>Sordariomycetes</taxon>
        <taxon>Xylariomycetidae</taxon>
        <taxon>Amphisphaeriales</taxon>
        <taxon>Pseudomassariaceae</taxon>
        <taxon>Pseudomassariella</taxon>
    </lineage>
</organism>
<protein>
    <submittedName>
        <fullName evidence="3">Uncharacterized protein</fullName>
    </submittedName>
</protein>
<gene>
    <name evidence="3" type="ORF">BCR38DRAFT_312720</name>
</gene>
<dbReference type="InParanoid" id="A0A1Y2DRC5"/>
<dbReference type="Proteomes" id="UP000193689">
    <property type="component" value="Unassembled WGS sequence"/>
</dbReference>
<feature type="compositionally biased region" description="Basic and acidic residues" evidence="1">
    <location>
        <begin position="485"/>
        <end position="495"/>
    </location>
</feature>
<keyword evidence="2" id="KW-0812">Transmembrane</keyword>
<dbReference type="RefSeq" id="XP_040713816.1">
    <property type="nucleotide sequence ID" value="XM_040854666.1"/>
</dbReference>
<dbReference type="EMBL" id="MCFJ01000010">
    <property type="protein sequence ID" value="ORY61739.1"/>
    <property type="molecule type" value="Genomic_DNA"/>
</dbReference>
<evidence type="ECO:0000313" key="4">
    <source>
        <dbReference type="Proteomes" id="UP000193689"/>
    </source>
</evidence>
<dbReference type="OrthoDB" id="5402307at2759"/>
<feature type="compositionally biased region" description="Basic residues" evidence="1">
    <location>
        <begin position="84"/>
        <end position="95"/>
    </location>
</feature>